<keyword evidence="2" id="KW-1185">Reference proteome</keyword>
<protein>
    <submittedName>
        <fullName evidence="1">Uncharacterized protein</fullName>
    </submittedName>
</protein>
<comment type="caution">
    <text evidence="1">The sequence shown here is derived from an EMBL/GenBank/DDBJ whole genome shotgun (WGS) entry which is preliminary data.</text>
</comment>
<reference evidence="1 2" key="1">
    <citation type="submission" date="2015-12" db="EMBL/GenBank/DDBJ databases">
        <title>The genome of Folsomia candida.</title>
        <authorList>
            <person name="Faddeeva A."/>
            <person name="Derks M.F."/>
            <person name="Anvar Y."/>
            <person name="Smit S."/>
            <person name="Van Straalen N."/>
            <person name="Roelofs D."/>
        </authorList>
    </citation>
    <scope>NUCLEOTIDE SEQUENCE [LARGE SCALE GENOMIC DNA]</scope>
    <source>
        <strain evidence="1 2">VU population</strain>
        <tissue evidence="1">Whole body</tissue>
    </source>
</reference>
<gene>
    <name evidence="1" type="ORF">Fcan01_00697</name>
</gene>
<proteinExistence type="predicted"/>
<organism evidence="1 2">
    <name type="scientific">Folsomia candida</name>
    <name type="common">Springtail</name>
    <dbReference type="NCBI Taxonomy" id="158441"/>
    <lineage>
        <taxon>Eukaryota</taxon>
        <taxon>Metazoa</taxon>
        <taxon>Ecdysozoa</taxon>
        <taxon>Arthropoda</taxon>
        <taxon>Hexapoda</taxon>
        <taxon>Collembola</taxon>
        <taxon>Entomobryomorpha</taxon>
        <taxon>Isotomoidea</taxon>
        <taxon>Isotomidae</taxon>
        <taxon>Proisotominae</taxon>
        <taxon>Folsomia</taxon>
    </lineage>
</organism>
<sequence>MAESMQDLTNLPEDPDVMDFLRELSSEARKILAHFMKACPAAAVNLFKAIGFEKARANMEALRNKLYSEAESSVVQVLEYCKKCELFKYFDKETQERISQNVLTEAEMMKLLQDGIAQAEKNMANSFLKACAASSACAAVLQAVKLHTIWGHIKDARNCYMDANARTTITENMNKIVEEIAKMEVTMAKLDDQDDNKVNVLLDLEADLLDLVQLVDETKELIGKIEVEIKGKRQVLITDSAAMEMDIIGNLVQLGTNMFQFYNGAGLASTGYKVATGLAVGAHAVVTVGTVVTKILTEKEIKICKREMDAMAGLGREIRKYKEQSVAIQKWVIRKKRDLNS</sequence>
<name>A0A226F3L5_FOLCA</name>
<evidence type="ECO:0000313" key="2">
    <source>
        <dbReference type="Proteomes" id="UP000198287"/>
    </source>
</evidence>
<dbReference type="EMBL" id="LNIX01000001">
    <property type="protein sequence ID" value="OXA64047.1"/>
    <property type="molecule type" value="Genomic_DNA"/>
</dbReference>
<dbReference type="Proteomes" id="UP000198287">
    <property type="component" value="Unassembled WGS sequence"/>
</dbReference>
<dbReference type="AlphaFoldDB" id="A0A226F3L5"/>
<accession>A0A226F3L5</accession>
<evidence type="ECO:0000313" key="1">
    <source>
        <dbReference type="EMBL" id="OXA64047.1"/>
    </source>
</evidence>